<dbReference type="EMBL" id="JAQQBR010001832">
    <property type="protein sequence ID" value="KAK0167502.1"/>
    <property type="molecule type" value="Genomic_DNA"/>
</dbReference>
<feature type="coiled-coil region" evidence="1">
    <location>
        <begin position="104"/>
        <end position="152"/>
    </location>
</feature>
<protein>
    <submittedName>
        <fullName evidence="2">Uncharacterized protein</fullName>
    </submittedName>
</protein>
<evidence type="ECO:0000256" key="1">
    <source>
        <dbReference type="SAM" id="Coils"/>
    </source>
</evidence>
<name>A0AA39KN63_MICHY</name>
<dbReference type="AlphaFoldDB" id="A0AA39KN63"/>
<accession>A0AA39KN63</accession>
<evidence type="ECO:0000313" key="3">
    <source>
        <dbReference type="Proteomes" id="UP001168972"/>
    </source>
</evidence>
<keyword evidence="1" id="KW-0175">Coiled coil</keyword>
<evidence type="ECO:0000313" key="2">
    <source>
        <dbReference type="EMBL" id="KAK0167502.1"/>
    </source>
</evidence>
<comment type="caution">
    <text evidence="2">The sequence shown here is derived from an EMBL/GenBank/DDBJ whole genome shotgun (WGS) entry which is preliminary data.</text>
</comment>
<reference evidence="2" key="2">
    <citation type="submission" date="2023-03" db="EMBL/GenBank/DDBJ databases">
        <authorList>
            <person name="Inwood S.N."/>
            <person name="Skelly J.G."/>
            <person name="Guhlin J."/>
            <person name="Harrop T.W.R."/>
            <person name="Goldson S.G."/>
            <person name="Dearden P.K."/>
        </authorList>
    </citation>
    <scope>NUCLEOTIDE SEQUENCE</scope>
    <source>
        <strain evidence="2">Lincoln</strain>
        <tissue evidence="2">Whole body</tissue>
    </source>
</reference>
<gene>
    <name evidence="2" type="ORF">PV327_004892</name>
</gene>
<sequence length="250" mass="28937">MARNNENELLNLENVIEELTLDETYDHLKDIQAELHENIQQLLADMSDTNNYEVQQILPHSAITPDYILKKQKRLVQELLKHDHGYDRRIDPIYNTIDAKKTTIWELEQEITNARITLDKLRDDISILKKNIACLESEKKGLERMKETYVNTVERNSTGNIINSDNVKQTKELFLAVKADLGSLVDIMFPQYQDFKQILGELSKAYMKGGDDVYVDVGSGYIDCVKFMVEADIATYHPNDKNKLRLMDLL</sequence>
<organism evidence="2 3">
    <name type="scientific">Microctonus hyperodae</name>
    <name type="common">Parasitoid wasp</name>
    <dbReference type="NCBI Taxonomy" id="165561"/>
    <lineage>
        <taxon>Eukaryota</taxon>
        <taxon>Metazoa</taxon>
        <taxon>Ecdysozoa</taxon>
        <taxon>Arthropoda</taxon>
        <taxon>Hexapoda</taxon>
        <taxon>Insecta</taxon>
        <taxon>Pterygota</taxon>
        <taxon>Neoptera</taxon>
        <taxon>Endopterygota</taxon>
        <taxon>Hymenoptera</taxon>
        <taxon>Apocrita</taxon>
        <taxon>Ichneumonoidea</taxon>
        <taxon>Braconidae</taxon>
        <taxon>Euphorinae</taxon>
        <taxon>Microctonus</taxon>
    </lineage>
</organism>
<dbReference type="Proteomes" id="UP001168972">
    <property type="component" value="Unassembled WGS sequence"/>
</dbReference>
<proteinExistence type="predicted"/>
<reference evidence="2" key="1">
    <citation type="journal article" date="2023" name="bioRxiv">
        <title>Scaffold-level genome assemblies of two parasitoid biocontrol wasps reveal the parthenogenesis mechanism and an associated novel virus.</title>
        <authorList>
            <person name="Inwood S."/>
            <person name="Skelly J."/>
            <person name="Guhlin J."/>
            <person name="Harrop T."/>
            <person name="Goldson S."/>
            <person name="Dearden P."/>
        </authorList>
    </citation>
    <scope>NUCLEOTIDE SEQUENCE</scope>
    <source>
        <strain evidence="2">Lincoln</strain>
        <tissue evidence="2">Whole body</tissue>
    </source>
</reference>
<keyword evidence="3" id="KW-1185">Reference proteome</keyword>